<dbReference type="PANTHER" id="PTHR43775">
    <property type="entry name" value="FATTY ACID SYNTHASE"/>
    <property type="match status" value="1"/>
</dbReference>
<dbReference type="SMART" id="SM01294">
    <property type="entry name" value="PKS_PP_betabranch"/>
    <property type="match status" value="1"/>
</dbReference>
<dbReference type="OrthoDB" id="5334845at2759"/>
<dbReference type="InterPro" id="IPR013968">
    <property type="entry name" value="PKS_KR"/>
</dbReference>
<dbReference type="PROSITE" id="PS50075">
    <property type="entry name" value="CARRIER"/>
    <property type="match status" value="1"/>
</dbReference>
<dbReference type="PANTHER" id="PTHR43775:SF22">
    <property type="entry name" value="SYNTHASE, PUTATIVE (JCVI)-RELATED"/>
    <property type="match status" value="1"/>
</dbReference>
<dbReference type="SMART" id="SM00823">
    <property type="entry name" value="PKS_PP"/>
    <property type="match status" value="1"/>
</dbReference>
<evidence type="ECO:0000259" key="5">
    <source>
        <dbReference type="PROSITE" id="PS50075"/>
    </source>
</evidence>
<dbReference type="Pfam" id="PF00550">
    <property type="entry name" value="PP-binding"/>
    <property type="match status" value="1"/>
</dbReference>
<protein>
    <submittedName>
        <fullName evidence="6">KR-domain-containing protein</fullName>
    </submittedName>
</protein>
<dbReference type="SUPFAM" id="SSF51735">
    <property type="entry name" value="NAD(P)-binding Rossmann-fold domains"/>
    <property type="match status" value="1"/>
</dbReference>
<feature type="domain" description="Carrier" evidence="5">
    <location>
        <begin position="327"/>
        <end position="402"/>
    </location>
</feature>
<dbReference type="SMART" id="SM00822">
    <property type="entry name" value="PKS_KR"/>
    <property type="match status" value="1"/>
</dbReference>
<feature type="compositionally biased region" description="Low complexity" evidence="4">
    <location>
        <begin position="301"/>
        <end position="311"/>
    </location>
</feature>
<evidence type="ECO:0000256" key="2">
    <source>
        <dbReference type="ARBA" id="ARBA00022553"/>
    </source>
</evidence>
<organism evidence="6 7">
    <name type="scientific">Aspergillus saccharolyticus JOP 1030-1</name>
    <dbReference type="NCBI Taxonomy" id="1450539"/>
    <lineage>
        <taxon>Eukaryota</taxon>
        <taxon>Fungi</taxon>
        <taxon>Dikarya</taxon>
        <taxon>Ascomycota</taxon>
        <taxon>Pezizomycotina</taxon>
        <taxon>Eurotiomycetes</taxon>
        <taxon>Eurotiomycetidae</taxon>
        <taxon>Eurotiales</taxon>
        <taxon>Aspergillaceae</taxon>
        <taxon>Aspergillus</taxon>
        <taxon>Aspergillus subgen. Circumdati</taxon>
    </lineage>
</organism>
<evidence type="ECO:0000256" key="4">
    <source>
        <dbReference type="SAM" id="MobiDB-lite"/>
    </source>
</evidence>
<accession>A0A318ZKJ5</accession>
<dbReference type="Gene3D" id="1.10.1200.10">
    <property type="entry name" value="ACP-like"/>
    <property type="match status" value="1"/>
</dbReference>
<feature type="region of interest" description="Disordered" evidence="4">
    <location>
        <begin position="296"/>
        <end position="315"/>
    </location>
</feature>
<dbReference type="Proteomes" id="UP000248349">
    <property type="component" value="Unassembled WGS sequence"/>
</dbReference>
<dbReference type="GeneID" id="37078421"/>
<dbReference type="SUPFAM" id="SSF47336">
    <property type="entry name" value="ACP-like"/>
    <property type="match status" value="1"/>
</dbReference>
<dbReference type="Gene3D" id="3.40.50.720">
    <property type="entry name" value="NAD(P)-binding Rossmann-like Domain"/>
    <property type="match status" value="2"/>
</dbReference>
<evidence type="ECO:0000256" key="3">
    <source>
        <dbReference type="ARBA" id="ARBA00023268"/>
    </source>
</evidence>
<dbReference type="RefSeq" id="XP_025434071.1">
    <property type="nucleotide sequence ID" value="XM_025577192.1"/>
</dbReference>
<dbReference type="EMBL" id="KZ821222">
    <property type="protein sequence ID" value="PYH48089.1"/>
    <property type="molecule type" value="Genomic_DNA"/>
</dbReference>
<dbReference type="Pfam" id="PF08659">
    <property type="entry name" value="KR"/>
    <property type="match status" value="1"/>
</dbReference>
<dbReference type="PROSITE" id="PS00012">
    <property type="entry name" value="PHOSPHOPANTETHEINE"/>
    <property type="match status" value="1"/>
</dbReference>
<reference evidence="6 7" key="1">
    <citation type="submission" date="2016-12" db="EMBL/GenBank/DDBJ databases">
        <title>The genomes of Aspergillus section Nigri reveals drivers in fungal speciation.</title>
        <authorList>
            <consortium name="DOE Joint Genome Institute"/>
            <person name="Vesth T.C."/>
            <person name="Nybo J."/>
            <person name="Theobald S."/>
            <person name="Brandl J."/>
            <person name="Frisvad J.C."/>
            <person name="Nielsen K.F."/>
            <person name="Lyhne E.K."/>
            <person name="Kogle M.E."/>
            <person name="Kuo A."/>
            <person name="Riley R."/>
            <person name="Clum A."/>
            <person name="Nolan M."/>
            <person name="Lipzen A."/>
            <person name="Salamov A."/>
            <person name="Henrissat B."/>
            <person name="Wiebenga A."/>
            <person name="De Vries R.P."/>
            <person name="Grigoriev I.V."/>
            <person name="Mortensen U.H."/>
            <person name="Andersen M.R."/>
            <person name="Baker S.E."/>
        </authorList>
    </citation>
    <scope>NUCLEOTIDE SEQUENCE [LARGE SCALE GENOMIC DNA]</scope>
    <source>
        <strain evidence="6 7">JOP 1030-1</strain>
    </source>
</reference>
<dbReference type="AlphaFoldDB" id="A0A318ZKJ5"/>
<proteinExistence type="predicted"/>
<keyword evidence="7" id="KW-1185">Reference proteome</keyword>
<dbReference type="InterPro" id="IPR020806">
    <property type="entry name" value="PKS_PP-bd"/>
</dbReference>
<dbReference type="InterPro" id="IPR050091">
    <property type="entry name" value="PKS_NRPS_Biosynth_Enz"/>
</dbReference>
<dbReference type="STRING" id="1450539.A0A318ZKJ5"/>
<dbReference type="GO" id="GO:0004312">
    <property type="term" value="F:fatty acid synthase activity"/>
    <property type="evidence" value="ECO:0007669"/>
    <property type="project" value="TreeGrafter"/>
</dbReference>
<keyword evidence="3" id="KW-0511">Multifunctional enzyme</keyword>
<keyword evidence="1" id="KW-0596">Phosphopantetheine</keyword>
<dbReference type="GO" id="GO:0031177">
    <property type="term" value="F:phosphopantetheine binding"/>
    <property type="evidence" value="ECO:0007669"/>
    <property type="project" value="InterPro"/>
</dbReference>
<sequence length="405" mass="43723">MITEEKQSHPIQYNTPDHCKSGIWISIGVTGRAWNPNDHARSYSGLSAAFICENQKILVPVGDQHAVRLDFSRTTMRYIQGADIIRIRDGVARTMRLRSLPRHRPIQLDQPQHALLPRPDGTYLITGGLGALGLEVADFLITQTDTLRLALDNLFLPPIRGVVHAAGVLAPKITGGLVLNEVFPPQSVDFFILFSSCGQLVGSTGQRSYGAGNASLNTLATHRQRLGDRGARAFQWTTWRGLGMGASTDFISAELTSKGISDGDHAVVLRALPLEPDNPLPSPALADIVIRRSATGPQELSTSSSSTSTSSALNRAAIPTSGPELKTYLDQAIRGCVAAVLHLPSADEVDAKATLADLGVDSVMTVTLRQKLQQALKVKMPPTLMWSHPTVEHLVGWFAEKVGKD</sequence>
<evidence type="ECO:0000256" key="1">
    <source>
        <dbReference type="ARBA" id="ARBA00022450"/>
    </source>
</evidence>
<dbReference type="GO" id="GO:0044550">
    <property type="term" value="P:secondary metabolite biosynthetic process"/>
    <property type="evidence" value="ECO:0007669"/>
    <property type="project" value="TreeGrafter"/>
</dbReference>
<dbReference type="InterPro" id="IPR036291">
    <property type="entry name" value="NAD(P)-bd_dom_sf"/>
</dbReference>
<dbReference type="InterPro" id="IPR006162">
    <property type="entry name" value="Ppantetheine_attach_site"/>
</dbReference>
<gene>
    <name evidence="6" type="ORF">BP01DRAFT_380004</name>
</gene>
<evidence type="ECO:0000313" key="7">
    <source>
        <dbReference type="Proteomes" id="UP000248349"/>
    </source>
</evidence>
<dbReference type="GO" id="GO:0006633">
    <property type="term" value="P:fatty acid biosynthetic process"/>
    <property type="evidence" value="ECO:0007669"/>
    <property type="project" value="TreeGrafter"/>
</dbReference>
<dbReference type="InterPro" id="IPR036736">
    <property type="entry name" value="ACP-like_sf"/>
</dbReference>
<keyword evidence="2" id="KW-0597">Phosphoprotein</keyword>
<dbReference type="InterPro" id="IPR057326">
    <property type="entry name" value="KR_dom"/>
</dbReference>
<evidence type="ECO:0000313" key="6">
    <source>
        <dbReference type="EMBL" id="PYH48089.1"/>
    </source>
</evidence>
<dbReference type="InterPro" id="IPR009081">
    <property type="entry name" value="PP-bd_ACP"/>
</dbReference>
<name>A0A318ZKJ5_9EURO</name>